<feature type="transmembrane region" description="Helical" evidence="7">
    <location>
        <begin position="323"/>
        <end position="346"/>
    </location>
</feature>
<keyword evidence="5 7" id="KW-0472">Membrane</keyword>
<dbReference type="OrthoDB" id="3936150at2759"/>
<feature type="transmembrane region" description="Helical" evidence="7">
    <location>
        <begin position="433"/>
        <end position="452"/>
    </location>
</feature>
<dbReference type="InParanoid" id="A0A0C3E8T3"/>
<dbReference type="InterPro" id="IPR036259">
    <property type="entry name" value="MFS_trans_sf"/>
</dbReference>
<evidence type="ECO:0000313" key="9">
    <source>
        <dbReference type="EMBL" id="KIM64396.1"/>
    </source>
</evidence>
<feature type="domain" description="Major facilitator superfamily (MFS) profile" evidence="8">
    <location>
        <begin position="36"/>
        <end position="510"/>
    </location>
</feature>
<feature type="transmembrane region" description="Helical" evidence="7">
    <location>
        <begin position="220"/>
        <end position="242"/>
    </location>
</feature>
<feature type="transmembrane region" description="Helical" evidence="7">
    <location>
        <begin position="177"/>
        <end position="200"/>
    </location>
</feature>
<feature type="region of interest" description="Disordered" evidence="6">
    <location>
        <begin position="1"/>
        <end position="22"/>
    </location>
</feature>
<gene>
    <name evidence="9" type="ORF">SCLCIDRAFT_1167063</name>
</gene>
<evidence type="ECO:0000256" key="3">
    <source>
        <dbReference type="ARBA" id="ARBA00022692"/>
    </source>
</evidence>
<sequence>MSPNQEFQTSDNRRAVTNPGGLQTRYTVGSRDPVYHTKAKILNDALQEIDMGKFQWYLFIVAGLGWASDELMLLIKALIYTSITREFNVQGEWIVLAHAVGLLVGTIFWCVSNDVWGRRWTFHLTILITSIFSLIAAAAPNYAMLCMCIAIWSFGVGGNIPVDSTVFIEFVPTSHRYMLTVLSVWWSLGDLVGSLLAWPLISNFSCPPAPAPCPASSNKGWRYCLLTTGGLMMVLWVFRLFAFNLPESPTYLMSHGRDEDAVAVVHKVATINGKISNLTVTHLKEAEVLTGDSRVQSDTNTSAMRKFSEFHASRVRPLFATRVLAYSTSILIVLWALIGLAAPLYYDFQTYYLQTRGAVHGTNSLSTVYRDQVISSFLEIPAALMAGYLIEIPIIGRRRTLAVFTALTGVFILLSTTASTSNAVDGWNCGVNYASTIMYGVLYALSLELLPIKARGTGYAIVFSVNCVCNAMASIIGLYANINTPLPMWFSGAVLVLAGFIALFLPIEPRGDTSLES</sequence>
<evidence type="ECO:0000256" key="7">
    <source>
        <dbReference type="SAM" id="Phobius"/>
    </source>
</evidence>
<feature type="transmembrane region" description="Helical" evidence="7">
    <location>
        <begin position="124"/>
        <end position="143"/>
    </location>
</feature>
<feature type="transmembrane region" description="Helical" evidence="7">
    <location>
        <begin position="56"/>
        <end position="81"/>
    </location>
</feature>
<feature type="transmembrane region" description="Helical" evidence="7">
    <location>
        <begin position="459"/>
        <end position="482"/>
    </location>
</feature>
<dbReference type="PROSITE" id="PS50850">
    <property type="entry name" value="MFS"/>
    <property type="match status" value="1"/>
</dbReference>
<reference evidence="10" key="2">
    <citation type="submission" date="2015-01" db="EMBL/GenBank/DDBJ databases">
        <title>Evolutionary Origins and Diversification of the Mycorrhizal Mutualists.</title>
        <authorList>
            <consortium name="DOE Joint Genome Institute"/>
            <consortium name="Mycorrhizal Genomics Consortium"/>
            <person name="Kohler A."/>
            <person name="Kuo A."/>
            <person name="Nagy L.G."/>
            <person name="Floudas D."/>
            <person name="Copeland A."/>
            <person name="Barry K.W."/>
            <person name="Cichocki N."/>
            <person name="Veneault-Fourrey C."/>
            <person name="LaButti K."/>
            <person name="Lindquist E.A."/>
            <person name="Lipzen A."/>
            <person name="Lundell T."/>
            <person name="Morin E."/>
            <person name="Murat C."/>
            <person name="Riley R."/>
            <person name="Ohm R."/>
            <person name="Sun H."/>
            <person name="Tunlid A."/>
            <person name="Henrissat B."/>
            <person name="Grigoriev I.V."/>
            <person name="Hibbett D.S."/>
            <person name="Martin F."/>
        </authorList>
    </citation>
    <scope>NUCLEOTIDE SEQUENCE [LARGE SCALE GENOMIC DNA]</scope>
    <source>
        <strain evidence="10">Foug A</strain>
    </source>
</reference>
<dbReference type="GO" id="GO:0022857">
    <property type="term" value="F:transmembrane transporter activity"/>
    <property type="evidence" value="ECO:0007669"/>
    <property type="project" value="InterPro"/>
</dbReference>
<dbReference type="CDD" id="cd17316">
    <property type="entry name" value="MFS_SV2_like"/>
    <property type="match status" value="1"/>
</dbReference>
<dbReference type="InterPro" id="IPR020846">
    <property type="entry name" value="MFS_dom"/>
</dbReference>
<keyword evidence="2" id="KW-0813">Transport</keyword>
<keyword evidence="4 7" id="KW-1133">Transmembrane helix</keyword>
<feature type="compositionally biased region" description="Polar residues" evidence="6">
    <location>
        <begin position="1"/>
        <end position="10"/>
    </location>
</feature>
<dbReference type="FunCoup" id="A0A0C3E8T3">
    <property type="interactions" value="131"/>
</dbReference>
<comment type="subcellular location">
    <subcellularLocation>
        <location evidence="1">Membrane</location>
        <topology evidence="1">Multi-pass membrane protein</topology>
    </subcellularLocation>
</comment>
<dbReference type="GO" id="GO:0016020">
    <property type="term" value="C:membrane"/>
    <property type="evidence" value="ECO:0007669"/>
    <property type="project" value="UniProtKB-SubCell"/>
</dbReference>
<dbReference type="SUPFAM" id="SSF103473">
    <property type="entry name" value="MFS general substrate transporter"/>
    <property type="match status" value="1"/>
</dbReference>
<evidence type="ECO:0000256" key="6">
    <source>
        <dbReference type="SAM" id="MobiDB-lite"/>
    </source>
</evidence>
<dbReference type="HOGENOM" id="CLU_001265_52_4_1"/>
<feature type="transmembrane region" description="Helical" evidence="7">
    <location>
        <begin position="373"/>
        <end position="390"/>
    </location>
</feature>
<keyword evidence="10" id="KW-1185">Reference proteome</keyword>
<dbReference type="PANTHER" id="PTHR23511:SF12">
    <property type="entry name" value="TRANSPORTER, PUTATIVE (AFU_ORTHOLOGUE AFUA_7G01740)-RELATED"/>
    <property type="match status" value="1"/>
</dbReference>
<dbReference type="AlphaFoldDB" id="A0A0C3E8T3"/>
<dbReference type="PANTHER" id="PTHR23511">
    <property type="entry name" value="SYNAPTIC VESICLE GLYCOPROTEIN 2"/>
    <property type="match status" value="1"/>
</dbReference>
<evidence type="ECO:0000256" key="4">
    <source>
        <dbReference type="ARBA" id="ARBA00022989"/>
    </source>
</evidence>
<feature type="transmembrane region" description="Helical" evidence="7">
    <location>
        <begin position="93"/>
        <end position="112"/>
    </location>
</feature>
<dbReference type="Pfam" id="PF00083">
    <property type="entry name" value="Sugar_tr"/>
    <property type="match status" value="1"/>
</dbReference>
<keyword evidence="3 7" id="KW-0812">Transmembrane</keyword>
<dbReference type="InterPro" id="IPR005828">
    <property type="entry name" value="MFS_sugar_transport-like"/>
</dbReference>
<feature type="transmembrane region" description="Helical" evidence="7">
    <location>
        <begin position="402"/>
        <end position="421"/>
    </location>
</feature>
<evidence type="ECO:0000256" key="1">
    <source>
        <dbReference type="ARBA" id="ARBA00004141"/>
    </source>
</evidence>
<feature type="transmembrane region" description="Helical" evidence="7">
    <location>
        <begin position="488"/>
        <end position="507"/>
    </location>
</feature>
<protein>
    <recommendedName>
        <fullName evidence="8">Major facilitator superfamily (MFS) profile domain-containing protein</fullName>
    </recommendedName>
</protein>
<dbReference type="Proteomes" id="UP000053989">
    <property type="component" value="Unassembled WGS sequence"/>
</dbReference>
<proteinExistence type="predicted"/>
<name>A0A0C3E8T3_9AGAM</name>
<evidence type="ECO:0000259" key="8">
    <source>
        <dbReference type="PROSITE" id="PS50850"/>
    </source>
</evidence>
<accession>A0A0C3E8T3</accession>
<dbReference type="EMBL" id="KN822028">
    <property type="protein sequence ID" value="KIM64396.1"/>
    <property type="molecule type" value="Genomic_DNA"/>
</dbReference>
<evidence type="ECO:0000256" key="5">
    <source>
        <dbReference type="ARBA" id="ARBA00023136"/>
    </source>
</evidence>
<dbReference type="Gene3D" id="1.20.1250.20">
    <property type="entry name" value="MFS general substrate transporter like domains"/>
    <property type="match status" value="1"/>
</dbReference>
<evidence type="ECO:0000256" key="2">
    <source>
        <dbReference type="ARBA" id="ARBA00022448"/>
    </source>
</evidence>
<organism evidence="9 10">
    <name type="scientific">Scleroderma citrinum Foug A</name>
    <dbReference type="NCBI Taxonomy" id="1036808"/>
    <lineage>
        <taxon>Eukaryota</taxon>
        <taxon>Fungi</taxon>
        <taxon>Dikarya</taxon>
        <taxon>Basidiomycota</taxon>
        <taxon>Agaricomycotina</taxon>
        <taxon>Agaricomycetes</taxon>
        <taxon>Agaricomycetidae</taxon>
        <taxon>Boletales</taxon>
        <taxon>Sclerodermatineae</taxon>
        <taxon>Sclerodermataceae</taxon>
        <taxon>Scleroderma</taxon>
    </lineage>
</organism>
<reference evidence="9 10" key="1">
    <citation type="submission" date="2014-04" db="EMBL/GenBank/DDBJ databases">
        <authorList>
            <consortium name="DOE Joint Genome Institute"/>
            <person name="Kuo A."/>
            <person name="Kohler A."/>
            <person name="Nagy L.G."/>
            <person name="Floudas D."/>
            <person name="Copeland A."/>
            <person name="Barry K.W."/>
            <person name="Cichocki N."/>
            <person name="Veneault-Fourrey C."/>
            <person name="LaButti K."/>
            <person name="Lindquist E.A."/>
            <person name="Lipzen A."/>
            <person name="Lundell T."/>
            <person name="Morin E."/>
            <person name="Murat C."/>
            <person name="Sun H."/>
            <person name="Tunlid A."/>
            <person name="Henrissat B."/>
            <person name="Grigoriev I.V."/>
            <person name="Hibbett D.S."/>
            <person name="Martin F."/>
            <person name="Nordberg H.P."/>
            <person name="Cantor M.N."/>
            <person name="Hua S.X."/>
        </authorList>
    </citation>
    <scope>NUCLEOTIDE SEQUENCE [LARGE SCALE GENOMIC DNA]</scope>
    <source>
        <strain evidence="9 10">Foug A</strain>
    </source>
</reference>
<evidence type="ECO:0000313" key="10">
    <source>
        <dbReference type="Proteomes" id="UP000053989"/>
    </source>
</evidence>
<feature type="transmembrane region" description="Helical" evidence="7">
    <location>
        <begin position="149"/>
        <end position="170"/>
    </location>
</feature>